<gene>
    <name evidence="2" type="ORF">CEUR00632_LOCUS20612</name>
</gene>
<accession>A0A7R9W0I1</accession>
<feature type="region of interest" description="Disordered" evidence="1">
    <location>
        <begin position="195"/>
        <end position="220"/>
    </location>
</feature>
<name>A0A7R9W0I1_9CHLO</name>
<feature type="compositionally biased region" description="Low complexity" evidence="1">
    <location>
        <begin position="296"/>
        <end position="305"/>
    </location>
</feature>
<feature type="region of interest" description="Disordered" evidence="1">
    <location>
        <begin position="735"/>
        <end position="795"/>
    </location>
</feature>
<feature type="compositionally biased region" description="Gly residues" evidence="1">
    <location>
        <begin position="649"/>
        <end position="669"/>
    </location>
</feature>
<feature type="compositionally biased region" description="Polar residues" evidence="1">
    <location>
        <begin position="331"/>
        <end position="345"/>
    </location>
</feature>
<protein>
    <submittedName>
        <fullName evidence="2">Uncharacterized protein</fullName>
    </submittedName>
</protein>
<evidence type="ECO:0000256" key="1">
    <source>
        <dbReference type="SAM" id="MobiDB-lite"/>
    </source>
</evidence>
<feature type="region of interest" description="Disordered" evidence="1">
    <location>
        <begin position="296"/>
        <end position="399"/>
    </location>
</feature>
<evidence type="ECO:0000313" key="2">
    <source>
        <dbReference type="EMBL" id="CAD8310278.1"/>
    </source>
</evidence>
<reference evidence="2" key="1">
    <citation type="submission" date="2021-01" db="EMBL/GenBank/DDBJ databases">
        <authorList>
            <person name="Corre E."/>
            <person name="Pelletier E."/>
            <person name="Niang G."/>
            <person name="Scheremetjew M."/>
            <person name="Finn R."/>
            <person name="Kale V."/>
            <person name="Holt S."/>
            <person name="Cochrane G."/>
            <person name="Meng A."/>
            <person name="Brown T."/>
            <person name="Cohen L."/>
        </authorList>
    </citation>
    <scope>NUCLEOTIDE SEQUENCE</scope>
    <source>
        <strain evidence="2">CCMP219</strain>
    </source>
</reference>
<sequence length="795" mass="79070">MQEAPALRNLALDSLRLDGGGTAQRPGSAPPQVDDDVPPGAAQHPPSHLAASQQRPLAHGVGVGAGLSPLGGDAGPSGHEAGSQHHAGIGTSTLAPRRTLAGAASGGLSALNDALARDTSYLSDPEYVRYYYANRNINPRLPPPSARADWGGSGSTFGKAGDDVSSVGALGGHDTHAAALNLLFGSQLALKDLPGGGRSGSARGTHHDHDAPSAFLGSPWARGGSNNGGVGGMADAAAAAAAATSTVAAAAAALGVPSLMDGLRAGNSSLGGSSAVGSPAQHATGLYSLSLASGVDDGSGSAAGSQPLTPHGGLFEGVVSSPRLGSEASEGPSSQDPQVAINGTHNRQRLLEFGRSSLRMDRIPRSAAATEQPLRRASRMAGSEPAARMSGTGGHDAADLAPAAHLDDLLGSGVELGGGGGSSGGGSGRMMLPDDVAGLLPGMGFDDGAGMGLEHDGRMGEMGLDGGMGCMGLDSSMGGMGLDGSMGACAHDVAAAVLGSAVGGMGPSMQQMQMHYMAAMYPYYAQQALQMQAMAGYPHMLPPGLPPLPGMMLPPGMMPPGMPGGADMGAAGLCAPMPGMPGMPPGLPGCFQVPGGFHHDAIAAAYYAAAMPGLASPPAHGIGGGSGGGSGGARGAPPPGVRSSSDGGIARGGGAATTHPFGGGGGGGDGDLRKRLLVDCPLSGRDVSGGTFRVDDLQRAFQRGAERLELLARSEEPTENYLSALFDVDSVVRRTRGSRGGGDGDEGGDEGERLSSKLRRAQRRAAEQRELKQKGAAAKRLARAERARKKEELDA</sequence>
<proteinExistence type="predicted"/>
<feature type="compositionally biased region" description="Basic and acidic residues" evidence="1">
    <location>
        <begin position="782"/>
        <end position="795"/>
    </location>
</feature>
<feature type="compositionally biased region" description="Basic and acidic residues" evidence="1">
    <location>
        <begin position="764"/>
        <end position="773"/>
    </location>
</feature>
<dbReference type="EMBL" id="HBEC01044222">
    <property type="protein sequence ID" value="CAD8310278.1"/>
    <property type="molecule type" value="Transcribed_RNA"/>
</dbReference>
<organism evidence="2">
    <name type="scientific">Chlamydomonas euryale</name>
    <dbReference type="NCBI Taxonomy" id="1486919"/>
    <lineage>
        <taxon>Eukaryota</taxon>
        <taxon>Viridiplantae</taxon>
        <taxon>Chlorophyta</taxon>
        <taxon>core chlorophytes</taxon>
        <taxon>Chlorophyceae</taxon>
        <taxon>CS clade</taxon>
        <taxon>Chlamydomonadales</taxon>
        <taxon>Chlamydomonadaceae</taxon>
        <taxon>Chlamydomonas</taxon>
    </lineage>
</organism>
<feature type="region of interest" description="Disordered" evidence="1">
    <location>
        <begin position="1"/>
        <end position="90"/>
    </location>
</feature>
<dbReference type="AlphaFoldDB" id="A0A7R9W0I1"/>
<feature type="compositionally biased region" description="Gly residues" evidence="1">
    <location>
        <begin position="621"/>
        <end position="634"/>
    </location>
</feature>
<feature type="region of interest" description="Disordered" evidence="1">
    <location>
        <begin position="621"/>
        <end position="669"/>
    </location>
</feature>